<dbReference type="PANTHER" id="PTHR11474:SF76">
    <property type="entry name" value="SHKT DOMAIN-CONTAINING PROTEIN"/>
    <property type="match status" value="1"/>
</dbReference>
<evidence type="ECO:0000256" key="2">
    <source>
        <dbReference type="ARBA" id="ARBA00023008"/>
    </source>
</evidence>
<dbReference type="PANTHER" id="PTHR11474">
    <property type="entry name" value="TYROSINASE FAMILY MEMBER"/>
    <property type="match status" value="1"/>
</dbReference>
<sequence>MTESIIEEPTYMRDVRHFFADVDLDHMFGLGIDITTYDALKAESTDVYVHTLGPNAHMPPEPDRKWTAERSQSFFNWISKGHPLGVPEVQPLATSAASRIRKDARDLSADELQALRNAFSGVMALEPDDPNSYFTLAGLHWFPVPSECKHHEDKYNPWHRVFMNRFEDALRSVPGCETVTLPYWDITGAPPNFLYEPPFDSYTLPLDVHALYPAGYATSRFDAATLMENVASYGIPEDITTSLAEFRWSRFTTGIEGAHDEGHVSIGPTMSRPDVAAFDPLFWFFHSNWERLWWNWQQAMQATTEWSFRSTIDTSTLFLTPPFNALEPFSQTAEQAINLAAMDVGYAEPQGPDKGPVVPETLEPSTRGSLIASSTMRATRRRVSARVKGVDRLAIPGSFRVVLRADGEPVGRRAFFQSTQPKDCENCRQRRRADFDFVVDLEDVSDRSLSVDVELLSRDDPREGVTVPLRACGNPTLNVRVLLEEMS</sequence>
<feature type="domain" description="Tyrosinase copper-binding" evidence="3">
    <location>
        <begin position="248"/>
        <end position="298"/>
    </location>
</feature>
<organism evidence="4 5">
    <name type="scientific">Actinomycetospora rhizophila</name>
    <dbReference type="NCBI Taxonomy" id="1416876"/>
    <lineage>
        <taxon>Bacteria</taxon>
        <taxon>Bacillati</taxon>
        <taxon>Actinomycetota</taxon>
        <taxon>Actinomycetes</taxon>
        <taxon>Pseudonocardiales</taxon>
        <taxon>Pseudonocardiaceae</taxon>
        <taxon>Actinomycetospora</taxon>
    </lineage>
</organism>
<gene>
    <name evidence="4" type="ORF">ACFPK1_32210</name>
</gene>
<dbReference type="PRINTS" id="PR00092">
    <property type="entry name" value="TYROSINASE"/>
</dbReference>
<dbReference type="InterPro" id="IPR050316">
    <property type="entry name" value="Tyrosinase/Hemocyanin"/>
</dbReference>
<dbReference type="Gene3D" id="1.10.1280.10">
    <property type="entry name" value="Di-copper center containing domain from catechol oxidase"/>
    <property type="match status" value="1"/>
</dbReference>
<protein>
    <submittedName>
        <fullName evidence="4">Tyrosinase family protein</fullName>
    </submittedName>
</protein>
<dbReference type="InterPro" id="IPR008922">
    <property type="entry name" value="Di-copper_centre_dom_sf"/>
</dbReference>
<dbReference type="EMBL" id="JBHSKG010000030">
    <property type="protein sequence ID" value="MFC5142926.1"/>
    <property type="molecule type" value="Genomic_DNA"/>
</dbReference>
<keyword evidence="5" id="KW-1185">Reference proteome</keyword>
<dbReference type="RefSeq" id="WP_378025011.1">
    <property type="nucleotide sequence ID" value="NZ_JBHSKG010000030.1"/>
</dbReference>
<evidence type="ECO:0000313" key="5">
    <source>
        <dbReference type="Proteomes" id="UP001596175"/>
    </source>
</evidence>
<reference evidence="5" key="1">
    <citation type="journal article" date="2019" name="Int. J. Syst. Evol. Microbiol.">
        <title>The Global Catalogue of Microorganisms (GCM) 10K type strain sequencing project: providing services to taxonomists for standard genome sequencing and annotation.</title>
        <authorList>
            <consortium name="The Broad Institute Genomics Platform"/>
            <consortium name="The Broad Institute Genome Sequencing Center for Infectious Disease"/>
            <person name="Wu L."/>
            <person name="Ma J."/>
        </authorList>
    </citation>
    <scope>NUCLEOTIDE SEQUENCE [LARGE SCALE GENOMIC DNA]</scope>
    <source>
        <strain evidence="5">XZYJ18</strain>
    </source>
</reference>
<dbReference type="SUPFAM" id="SSF48056">
    <property type="entry name" value="Di-copper centre-containing domain"/>
    <property type="match status" value="1"/>
</dbReference>
<keyword evidence="2" id="KW-0186">Copper</keyword>
<dbReference type="Pfam" id="PF00264">
    <property type="entry name" value="Tyrosinase"/>
    <property type="match status" value="2"/>
</dbReference>
<dbReference type="InterPro" id="IPR002227">
    <property type="entry name" value="Tyrosinase_Cu-bd"/>
</dbReference>
<evidence type="ECO:0000313" key="4">
    <source>
        <dbReference type="EMBL" id="MFC5142926.1"/>
    </source>
</evidence>
<name>A0ABV9ZR41_9PSEU</name>
<evidence type="ECO:0000256" key="1">
    <source>
        <dbReference type="ARBA" id="ARBA00022723"/>
    </source>
</evidence>
<comment type="caution">
    <text evidence="4">The sequence shown here is derived from an EMBL/GenBank/DDBJ whole genome shotgun (WGS) entry which is preliminary data.</text>
</comment>
<evidence type="ECO:0000259" key="3">
    <source>
        <dbReference type="Pfam" id="PF00264"/>
    </source>
</evidence>
<dbReference type="Proteomes" id="UP001596175">
    <property type="component" value="Unassembled WGS sequence"/>
</dbReference>
<keyword evidence="1" id="KW-0479">Metal-binding</keyword>
<feature type="domain" description="Tyrosinase copper-binding" evidence="3">
    <location>
        <begin position="130"/>
        <end position="189"/>
    </location>
</feature>
<accession>A0ABV9ZR41</accession>
<proteinExistence type="predicted"/>